<evidence type="ECO:0000313" key="6">
    <source>
        <dbReference type="EMBL" id="MFD2142679.1"/>
    </source>
</evidence>
<evidence type="ECO:0000313" key="7">
    <source>
        <dbReference type="Proteomes" id="UP001597299"/>
    </source>
</evidence>
<proteinExistence type="inferred from homology"/>
<dbReference type="InterPro" id="IPR005119">
    <property type="entry name" value="LysR_subst-bd"/>
</dbReference>
<gene>
    <name evidence="6" type="ORF">ACFSNC_19910</name>
</gene>
<comment type="caution">
    <text evidence="6">The sequence shown here is derived from an EMBL/GenBank/DDBJ whole genome shotgun (WGS) entry which is preliminary data.</text>
</comment>
<comment type="similarity">
    <text evidence="1">Belongs to the LysR transcriptional regulatory family.</text>
</comment>
<dbReference type="PROSITE" id="PS50931">
    <property type="entry name" value="HTH_LYSR"/>
    <property type="match status" value="1"/>
</dbReference>
<dbReference type="PRINTS" id="PR00039">
    <property type="entry name" value="HTHLYSR"/>
</dbReference>
<evidence type="ECO:0000256" key="3">
    <source>
        <dbReference type="ARBA" id="ARBA00023125"/>
    </source>
</evidence>
<dbReference type="CDD" id="cd08432">
    <property type="entry name" value="PBP2_GcdR_TrpI_HvrB_AmpR_like"/>
    <property type="match status" value="1"/>
</dbReference>
<accession>A0ABW4Z2B8</accession>
<evidence type="ECO:0000259" key="5">
    <source>
        <dbReference type="PROSITE" id="PS50931"/>
    </source>
</evidence>
<evidence type="ECO:0000256" key="4">
    <source>
        <dbReference type="ARBA" id="ARBA00023163"/>
    </source>
</evidence>
<organism evidence="6 7">
    <name type="scientific">Ancylobacter oerskovii</name>
    <dbReference type="NCBI Taxonomy" id="459519"/>
    <lineage>
        <taxon>Bacteria</taxon>
        <taxon>Pseudomonadati</taxon>
        <taxon>Pseudomonadota</taxon>
        <taxon>Alphaproteobacteria</taxon>
        <taxon>Hyphomicrobiales</taxon>
        <taxon>Xanthobacteraceae</taxon>
        <taxon>Ancylobacter</taxon>
    </lineage>
</organism>
<keyword evidence="3" id="KW-0238">DNA-binding</keyword>
<dbReference type="PANTHER" id="PTHR30537">
    <property type="entry name" value="HTH-TYPE TRANSCRIPTIONAL REGULATOR"/>
    <property type="match status" value="1"/>
</dbReference>
<dbReference type="InterPro" id="IPR058163">
    <property type="entry name" value="LysR-type_TF_proteobact-type"/>
</dbReference>
<keyword evidence="2" id="KW-0805">Transcription regulation</keyword>
<reference evidence="7" key="1">
    <citation type="journal article" date="2019" name="Int. J. Syst. Evol. Microbiol.">
        <title>The Global Catalogue of Microorganisms (GCM) 10K type strain sequencing project: providing services to taxonomists for standard genome sequencing and annotation.</title>
        <authorList>
            <consortium name="The Broad Institute Genomics Platform"/>
            <consortium name="The Broad Institute Genome Sequencing Center for Infectious Disease"/>
            <person name="Wu L."/>
            <person name="Ma J."/>
        </authorList>
    </citation>
    <scope>NUCLEOTIDE SEQUENCE [LARGE SCALE GENOMIC DNA]</scope>
    <source>
        <strain evidence="7">CCM 7435</strain>
    </source>
</reference>
<dbReference type="EMBL" id="JBHUHD010000001">
    <property type="protein sequence ID" value="MFD2142679.1"/>
    <property type="molecule type" value="Genomic_DNA"/>
</dbReference>
<dbReference type="Pfam" id="PF03466">
    <property type="entry name" value="LysR_substrate"/>
    <property type="match status" value="1"/>
</dbReference>
<protein>
    <submittedName>
        <fullName evidence="6">LysR substrate-binding domain-containing protein</fullName>
    </submittedName>
</protein>
<keyword evidence="7" id="KW-1185">Reference proteome</keyword>
<evidence type="ECO:0000256" key="1">
    <source>
        <dbReference type="ARBA" id="ARBA00009437"/>
    </source>
</evidence>
<name>A0ABW4Z2B8_9HYPH</name>
<dbReference type="SUPFAM" id="SSF53850">
    <property type="entry name" value="Periplasmic binding protein-like II"/>
    <property type="match status" value="1"/>
</dbReference>
<feature type="domain" description="HTH lysR-type" evidence="5">
    <location>
        <begin position="3"/>
        <end position="60"/>
    </location>
</feature>
<dbReference type="Gene3D" id="3.40.190.10">
    <property type="entry name" value="Periplasmic binding protein-like II"/>
    <property type="match status" value="2"/>
</dbReference>
<dbReference type="PANTHER" id="PTHR30537:SF26">
    <property type="entry name" value="GLYCINE CLEAVAGE SYSTEM TRANSCRIPTIONAL ACTIVATOR"/>
    <property type="match status" value="1"/>
</dbReference>
<dbReference type="InterPro" id="IPR036390">
    <property type="entry name" value="WH_DNA-bd_sf"/>
</dbReference>
<dbReference type="InterPro" id="IPR000847">
    <property type="entry name" value="LysR_HTH_N"/>
</dbReference>
<dbReference type="Gene3D" id="1.10.10.10">
    <property type="entry name" value="Winged helix-like DNA-binding domain superfamily/Winged helix DNA-binding domain"/>
    <property type="match status" value="1"/>
</dbReference>
<dbReference type="Proteomes" id="UP001597299">
    <property type="component" value="Unassembled WGS sequence"/>
</dbReference>
<sequence length="318" mass="35514">MQLPIRAIFVFRTVARLGSISKAAEELAVTPSAVSQQVQALETQLGLTLMSKVGRRVVLTEAGERYFASITDEVERIAEATNLIRGYRSVTTLTVRATPTLSNKWLLPRLGAFLDRHPDLEVRIDGTNEPTAFKREVVDVEIRHGDGRWPGLFVEGMAEEDFLPACSPDYAPPASLTAAELPRFRLIHSVKSQAQWPRWFALAGVQPAERWARVLFDRSHMAIDAAAGGMGIALESTLMMERELETGRLICPVAGPPPIRLVTQWIVCPHEHLRQRKVRLFLDWLRTERAGWEARRRHAHAAAEALAGRTARKPVPAD</sequence>
<dbReference type="RefSeq" id="WP_213353540.1">
    <property type="nucleotide sequence ID" value="NZ_JAHBGB010000037.1"/>
</dbReference>
<dbReference type="SUPFAM" id="SSF46785">
    <property type="entry name" value="Winged helix' DNA-binding domain"/>
    <property type="match status" value="1"/>
</dbReference>
<dbReference type="Pfam" id="PF00126">
    <property type="entry name" value="HTH_1"/>
    <property type="match status" value="1"/>
</dbReference>
<dbReference type="InterPro" id="IPR036388">
    <property type="entry name" value="WH-like_DNA-bd_sf"/>
</dbReference>
<keyword evidence="4" id="KW-0804">Transcription</keyword>
<evidence type="ECO:0000256" key="2">
    <source>
        <dbReference type="ARBA" id="ARBA00023015"/>
    </source>
</evidence>